<name>A0A4V2YS12_9ACTN</name>
<dbReference type="SUPFAM" id="SSF53850">
    <property type="entry name" value="Periplasmic binding protein-like II"/>
    <property type="match status" value="1"/>
</dbReference>
<reference evidence="3 4" key="1">
    <citation type="submission" date="2019-02" db="EMBL/GenBank/DDBJ databases">
        <title>Draft genome sequences of novel Actinobacteria.</title>
        <authorList>
            <person name="Sahin N."/>
            <person name="Ay H."/>
            <person name="Saygin H."/>
        </authorList>
    </citation>
    <scope>NUCLEOTIDE SEQUENCE [LARGE SCALE GENOMIC DNA]</scope>
    <source>
        <strain evidence="3 4">8K307</strain>
    </source>
</reference>
<dbReference type="Proteomes" id="UP000295217">
    <property type="component" value="Unassembled WGS sequence"/>
</dbReference>
<accession>A0A4V2YS12</accession>
<feature type="signal peptide" evidence="2">
    <location>
        <begin position="1"/>
        <end position="23"/>
    </location>
</feature>
<evidence type="ECO:0000256" key="1">
    <source>
        <dbReference type="SAM" id="MobiDB-lite"/>
    </source>
</evidence>
<feature type="chain" id="PRO_5039258365" evidence="2">
    <location>
        <begin position="24"/>
        <end position="467"/>
    </location>
</feature>
<dbReference type="EMBL" id="SMLB01000027">
    <property type="protein sequence ID" value="TDD67667.1"/>
    <property type="molecule type" value="Genomic_DNA"/>
</dbReference>
<dbReference type="AlphaFoldDB" id="A0A4V2YS12"/>
<dbReference type="Gene3D" id="3.40.190.10">
    <property type="entry name" value="Periplasmic binding protein-like II"/>
    <property type="match status" value="1"/>
</dbReference>
<proteinExistence type="predicted"/>
<dbReference type="InterPro" id="IPR006059">
    <property type="entry name" value="SBP"/>
</dbReference>
<keyword evidence="2" id="KW-0732">Signal</keyword>
<dbReference type="InterPro" id="IPR050490">
    <property type="entry name" value="Bact_solute-bd_prot1"/>
</dbReference>
<keyword evidence="4" id="KW-1185">Reference proteome</keyword>
<evidence type="ECO:0000256" key="2">
    <source>
        <dbReference type="SAM" id="SignalP"/>
    </source>
</evidence>
<evidence type="ECO:0000313" key="4">
    <source>
        <dbReference type="Proteomes" id="UP000295217"/>
    </source>
</evidence>
<dbReference type="PANTHER" id="PTHR43649">
    <property type="entry name" value="ARABINOSE-BINDING PROTEIN-RELATED"/>
    <property type="match status" value="1"/>
</dbReference>
<sequence length="467" mass="49657">MTSMATTRPFRLGALLLSGIAGAGLLTACGGDDNAGGSGGDDGGAVTIRVQGLPPGTDQAGQDQFNAKIAEFEEQNPDITIEASTNEYDPQTFSTLLAGGGVEDVIRVPLTEPQGLIQRGQVQPITQLLDEWEHADEINPQVLEPISDADGEVYGVPRSPFALGLVYNRALFEQAGLDPDAPPATWDDVRAAAQAISSATGAAGFVHESKDGTGGWQLTMMTYAHGGELERPDGDTYVADFQNDAVRDSLQLLKEMRWTDQSMGESQLLNQDDVIRQFAAGQVGMFMGTPGTYRLAKQNFGMEDTADYGVTSMPQAGGDATMSGGEIFMVPASVPEDRAAAAVKWMVFYYAEPQYDPEVAAAEAEALAQDPAAAVGVPTLPMFDEAQQQLINEAIAPFVNVELENFQPYLTGTPELELKPEPPLNAQALYQVLDPVVQAVLTDPDADIDALLASAEDEANRQLAAAR</sequence>
<comment type="caution">
    <text evidence="3">The sequence shown here is derived from an EMBL/GenBank/DDBJ whole genome shotgun (WGS) entry which is preliminary data.</text>
</comment>
<dbReference type="OrthoDB" id="2644341at2"/>
<evidence type="ECO:0000313" key="3">
    <source>
        <dbReference type="EMBL" id="TDD67667.1"/>
    </source>
</evidence>
<feature type="region of interest" description="Disordered" evidence="1">
    <location>
        <begin position="40"/>
        <end position="60"/>
    </location>
</feature>
<dbReference type="Pfam" id="PF01547">
    <property type="entry name" value="SBP_bac_1"/>
    <property type="match status" value="1"/>
</dbReference>
<dbReference type="PANTHER" id="PTHR43649:SF16">
    <property type="entry name" value="SUGAR-BINDING LIPOPROTEIN"/>
    <property type="match status" value="1"/>
</dbReference>
<gene>
    <name evidence="3" type="ORF">E1262_18665</name>
</gene>
<organism evidence="3 4">
    <name type="scientific">Jiangella aurantiaca</name>
    <dbReference type="NCBI Taxonomy" id="2530373"/>
    <lineage>
        <taxon>Bacteria</taxon>
        <taxon>Bacillati</taxon>
        <taxon>Actinomycetota</taxon>
        <taxon>Actinomycetes</taxon>
        <taxon>Jiangellales</taxon>
        <taxon>Jiangellaceae</taxon>
        <taxon>Jiangella</taxon>
    </lineage>
</organism>
<protein>
    <submittedName>
        <fullName evidence="3">Extracellular solute-binding protein</fullName>
    </submittedName>
</protein>